<accession>A0A1Y0B2P2</accession>
<geneLocation type="mitochondrion" evidence="1"/>
<keyword evidence="1" id="KW-0496">Mitochondrion</keyword>
<protein>
    <submittedName>
        <fullName evidence="1">Uncharacterized protein</fullName>
    </submittedName>
</protein>
<dbReference type="AlphaFoldDB" id="A0A1Y0B2P2"/>
<reference evidence="1" key="1">
    <citation type="submission" date="2017-03" db="EMBL/GenBank/DDBJ databases">
        <title>The mitochondrial genome of the carnivorous plant Utricularia reniformis (Lentibulariaceae): structure, comparative analysis and evolutionary landmarks.</title>
        <authorList>
            <person name="Silva S.R."/>
            <person name="Alvarenga D.O."/>
            <person name="Michael T.P."/>
            <person name="Miranda V.F.O."/>
            <person name="Varani A.M."/>
        </authorList>
    </citation>
    <scope>NUCLEOTIDE SEQUENCE</scope>
</reference>
<dbReference type="EMBL" id="KY774314">
    <property type="protein sequence ID" value="ART31619.1"/>
    <property type="molecule type" value="Genomic_DNA"/>
</dbReference>
<organism evidence="1">
    <name type="scientific">Utricularia reniformis</name>
    <dbReference type="NCBI Taxonomy" id="192314"/>
    <lineage>
        <taxon>Eukaryota</taxon>
        <taxon>Viridiplantae</taxon>
        <taxon>Streptophyta</taxon>
        <taxon>Embryophyta</taxon>
        <taxon>Tracheophyta</taxon>
        <taxon>Spermatophyta</taxon>
        <taxon>Magnoliopsida</taxon>
        <taxon>eudicotyledons</taxon>
        <taxon>Gunneridae</taxon>
        <taxon>Pentapetalae</taxon>
        <taxon>asterids</taxon>
        <taxon>lamiids</taxon>
        <taxon>Lamiales</taxon>
        <taxon>Lentibulariaceae</taxon>
        <taxon>Utricularia</taxon>
    </lineage>
</organism>
<gene>
    <name evidence="1" type="ORF">AEK19_MT1425</name>
</gene>
<evidence type="ECO:0000313" key="1">
    <source>
        <dbReference type="EMBL" id="ART31619.1"/>
    </source>
</evidence>
<proteinExistence type="predicted"/>
<name>A0A1Y0B2P2_9LAMI</name>
<sequence>MVLNSLCFRSKTSKAFKKSMNGQLNSASTTRIVKKYCRIPYSFESV</sequence>